<dbReference type="SUPFAM" id="SSF47473">
    <property type="entry name" value="EF-hand"/>
    <property type="match status" value="1"/>
</dbReference>
<evidence type="ECO:0000256" key="1">
    <source>
        <dbReference type="ARBA" id="ARBA00022837"/>
    </source>
</evidence>
<reference evidence="3 4" key="1">
    <citation type="submission" date="2018-11" db="EMBL/GenBank/DDBJ databases">
        <authorList>
            <consortium name="Pathogen Informatics"/>
        </authorList>
    </citation>
    <scope>NUCLEOTIDE SEQUENCE [LARGE SCALE GENOMIC DNA]</scope>
</reference>
<evidence type="ECO:0000259" key="2">
    <source>
        <dbReference type="PROSITE" id="PS50222"/>
    </source>
</evidence>
<feature type="domain" description="EF-hand" evidence="2">
    <location>
        <begin position="49"/>
        <end position="84"/>
    </location>
</feature>
<dbReference type="PROSITE" id="PS50222">
    <property type="entry name" value="EF_HAND_2"/>
    <property type="match status" value="1"/>
</dbReference>
<dbReference type="InterPro" id="IPR018247">
    <property type="entry name" value="EF_Hand_1_Ca_BS"/>
</dbReference>
<dbReference type="InterPro" id="IPR002048">
    <property type="entry name" value="EF_hand_dom"/>
</dbReference>
<protein>
    <recommendedName>
        <fullName evidence="2">EF-hand domain-containing protein</fullName>
    </recommendedName>
</protein>
<evidence type="ECO:0000313" key="4">
    <source>
        <dbReference type="Proteomes" id="UP000281553"/>
    </source>
</evidence>
<dbReference type="Gene3D" id="1.10.238.10">
    <property type="entry name" value="EF-hand"/>
    <property type="match status" value="1"/>
</dbReference>
<dbReference type="AlphaFoldDB" id="A0A3P7QE97"/>
<name>A0A3P7QE97_DIBLA</name>
<keyword evidence="4" id="KW-1185">Reference proteome</keyword>
<dbReference type="OrthoDB" id="191686at2759"/>
<organism evidence="3 4">
    <name type="scientific">Dibothriocephalus latus</name>
    <name type="common">Fish tapeworm</name>
    <name type="synonym">Diphyllobothrium latum</name>
    <dbReference type="NCBI Taxonomy" id="60516"/>
    <lineage>
        <taxon>Eukaryota</taxon>
        <taxon>Metazoa</taxon>
        <taxon>Spiralia</taxon>
        <taxon>Lophotrochozoa</taxon>
        <taxon>Platyhelminthes</taxon>
        <taxon>Cestoda</taxon>
        <taxon>Eucestoda</taxon>
        <taxon>Diphyllobothriidea</taxon>
        <taxon>Diphyllobothriidae</taxon>
        <taxon>Dibothriocephalus</taxon>
    </lineage>
</organism>
<evidence type="ECO:0000313" key="3">
    <source>
        <dbReference type="EMBL" id="VDN28749.1"/>
    </source>
</evidence>
<gene>
    <name evidence="3" type="ORF">DILT_LOCUS15239</name>
</gene>
<proteinExistence type="predicted"/>
<dbReference type="GO" id="GO:0005509">
    <property type="term" value="F:calcium ion binding"/>
    <property type="evidence" value="ECO:0007669"/>
    <property type="project" value="InterPro"/>
</dbReference>
<dbReference type="PROSITE" id="PS00018">
    <property type="entry name" value="EF_HAND_1"/>
    <property type="match status" value="1"/>
</dbReference>
<dbReference type="Pfam" id="PF13202">
    <property type="entry name" value="EF-hand_5"/>
    <property type="match status" value="1"/>
</dbReference>
<dbReference type="InterPro" id="IPR011992">
    <property type="entry name" value="EF-hand-dom_pair"/>
</dbReference>
<dbReference type="Proteomes" id="UP000281553">
    <property type="component" value="Unassembled WGS sequence"/>
</dbReference>
<dbReference type="EMBL" id="UYRU01078014">
    <property type="protein sequence ID" value="VDN28749.1"/>
    <property type="molecule type" value="Genomic_DNA"/>
</dbReference>
<keyword evidence="1" id="KW-0106">Calcium</keyword>
<accession>A0A3P7QE97</accession>
<sequence>MCGFQKAVQKKKMRSLEQEIYFPDVSDSVAMYGLLGIRGSETAYLGQMSPEQHVKTFFKRLDLDGDGSISREEFYRGALVDPTILQILKLVRLI</sequence>